<dbReference type="EMBL" id="JYDO01000027">
    <property type="protein sequence ID" value="KRZ76511.1"/>
    <property type="molecule type" value="Genomic_DNA"/>
</dbReference>
<organism evidence="1 2">
    <name type="scientific">Trichinella papuae</name>
    <dbReference type="NCBI Taxonomy" id="268474"/>
    <lineage>
        <taxon>Eukaryota</taxon>
        <taxon>Metazoa</taxon>
        <taxon>Ecdysozoa</taxon>
        <taxon>Nematoda</taxon>
        <taxon>Enoplea</taxon>
        <taxon>Dorylaimia</taxon>
        <taxon>Trichinellida</taxon>
        <taxon>Trichinellidae</taxon>
        <taxon>Trichinella</taxon>
    </lineage>
</organism>
<evidence type="ECO:0000313" key="1">
    <source>
        <dbReference type="EMBL" id="KRZ76511.1"/>
    </source>
</evidence>
<dbReference type="AlphaFoldDB" id="A0A0V1MY02"/>
<accession>A0A0V1MY02</accession>
<reference evidence="1 2" key="1">
    <citation type="submission" date="2015-01" db="EMBL/GenBank/DDBJ databases">
        <title>Evolution of Trichinella species and genotypes.</title>
        <authorList>
            <person name="Korhonen P.K."/>
            <person name="Edoardo P."/>
            <person name="Giuseppe L.R."/>
            <person name="Gasser R.B."/>
        </authorList>
    </citation>
    <scope>NUCLEOTIDE SEQUENCE [LARGE SCALE GENOMIC DNA]</scope>
    <source>
        <strain evidence="1">ISS1980</strain>
    </source>
</reference>
<proteinExistence type="predicted"/>
<comment type="caution">
    <text evidence="1">The sequence shown here is derived from an EMBL/GenBank/DDBJ whole genome shotgun (WGS) entry which is preliminary data.</text>
</comment>
<dbReference type="Proteomes" id="UP000054843">
    <property type="component" value="Unassembled WGS sequence"/>
</dbReference>
<keyword evidence="2" id="KW-1185">Reference proteome</keyword>
<evidence type="ECO:0000313" key="2">
    <source>
        <dbReference type="Proteomes" id="UP000054843"/>
    </source>
</evidence>
<name>A0A0V1MY02_9BILA</name>
<sequence>MQPLILIYWTTVGNGLFQTSTEIPDLFLESNVQIYSRSEIAKKAANEALAYVYVLITSKICCEIEHWIKRASD</sequence>
<gene>
    <name evidence="1" type="ORF">T10_8687</name>
</gene>
<protein>
    <submittedName>
        <fullName evidence="1">Uncharacterized protein</fullName>
    </submittedName>
</protein>